<evidence type="ECO:0008006" key="5">
    <source>
        <dbReference type="Google" id="ProtNLM"/>
    </source>
</evidence>
<keyword evidence="2" id="KW-0732">Signal</keyword>
<dbReference type="PANTHER" id="PTHR31683:SF69">
    <property type="entry name" value="PECTATE LYASE 7-RELATED"/>
    <property type="match status" value="1"/>
</dbReference>
<dbReference type="PANTHER" id="PTHR31683">
    <property type="entry name" value="PECTATE LYASE 18-RELATED"/>
    <property type="match status" value="1"/>
</dbReference>
<dbReference type="InterPro" id="IPR012334">
    <property type="entry name" value="Pectin_lyas_fold"/>
</dbReference>
<dbReference type="SUPFAM" id="SSF51126">
    <property type="entry name" value="Pectin lyase-like"/>
    <property type="match status" value="1"/>
</dbReference>
<protein>
    <recommendedName>
        <fullName evidence="5">Pectate lyase</fullName>
    </recommendedName>
</protein>
<name>A0A2P5VN45_GOSBA</name>
<dbReference type="InterPro" id="IPR018082">
    <property type="entry name" value="AmbAllergen"/>
</dbReference>
<accession>A0A2P5VN45</accession>
<dbReference type="Proteomes" id="UP000239757">
    <property type="component" value="Unassembled WGS sequence"/>
</dbReference>
<reference evidence="3 4" key="1">
    <citation type="submission" date="2015-01" db="EMBL/GenBank/DDBJ databases">
        <title>Genome of allotetraploid Gossypium barbadense reveals genomic plasticity and fiber elongation in cotton evolution.</title>
        <authorList>
            <person name="Chen X."/>
            <person name="Liu X."/>
            <person name="Zhao B."/>
            <person name="Zheng H."/>
            <person name="Hu Y."/>
            <person name="Lu G."/>
            <person name="Yang C."/>
            <person name="Chen J."/>
            <person name="Shan C."/>
            <person name="Zhang L."/>
            <person name="Zhou Y."/>
            <person name="Wang L."/>
            <person name="Guo W."/>
            <person name="Bai Y."/>
            <person name="Ruan J."/>
            <person name="Shangguan X."/>
            <person name="Mao Y."/>
            <person name="Jiang J."/>
            <person name="Zhu Y."/>
            <person name="Lei J."/>
            <person name="Kang H."/>
            <person name="Chen S."/>
            <person name="He X."/>
            <person name="Wang R."/>
            <person name="Wang Y."/>
            <person name="Chen J."/>
            <person name="Wang L."/>
            <person name="Yu S."/>
            <person name="Wang B."/>
            <person name="Wei J."/>
            <person name="Song S."/>
            <person name="Lu X."/>
            <person name="Gao Z."/>
            <person name="Gu W."/>
            <person name="Deng X."/>
            <person name="Ma D."/>
            <person name="Wang S."/>
            <person name="Liang W."/>
            <person name="Fang L."/>
            <person name="Cai C."/>
            <person name="Zhu X."/>
            <person name="Zhou B."/>
            <person name="Zhang Y."/>
            <person name="Chen Z."/>
            <person name="Xu S."/>
            <person name="Zhu R."/>
            <person name="Wang S."/>
            <person name="Zhang T."/>
            <person name="Zhao G."/>
        </authorList>
    </citation>
    <scope>NUCLEOTIDE SEQUENCE [LARGE SCALE GENOMIC DNA]</scope>
    <source>
        <strain evidence="4">cv. Xinhai21</strain>
        <tissue evidence="3">Leaf</tissue>
    </source>
</reference>
<organism evidence="3 4">
    <name type="scientific">Gossypium barbadense</name>
    <name type="common">Sea Island cotton</name>
    <name type="synonym">Hibiscus barbadensis</name>
    <dbReference type="NCBI Taxonomy" id="3634"/>
    <lineage>
        <taxon>Eukaryota</taxon>
        <taxon>Viridiplantae</taxon>
        <taxon>Streptophyta</taxon>
        <taxon>Embryophyta</taxon>
        <taxon>Tracheophyta</taxon>
        <taxon>Spermatophyta</taxon>
        <taxon>Magnoliopsida</taxon>
        <taxon>eudicotyledons</taxon>
        <taxon>Gunneridae</taxon>
        <taxon>Pentapetalae</taxon>
        <taxon>rosids</taxon>
        <taxon>malvids</taxon>
        <taxon>Malvales</taxon>
        <taxon>Malvaceae</taxon>
        <taxon>Malvoideae</taxon>
        <taxon>Gossypium</taxon>
    </lineage>
</organism>
<dbReference type="InterPro" id="IPR011050">
    <property type="entry name" value="Pectin_lyase_fold/virulence"/>
</dbReference>
<gene>
    <name evidence="3" type="ORF">GOBAR_AA40460</name>
</gene>
<proteinExistence type="inferred from homology"/>
<dbReference type="InterPro" id="IPR045032">
    <property type="entry name" value="PEL"/>
</dbReference>
<dbReference type="Gene3D" id="2.160.20.10">
    <property type="entry name" value="Single-stranded right-handed beta-helix, Pectin lyase-like"/>
    <property type="match status" value="1"/>
</dbReference>
<sequence>MYAIGGSKNPTILSEGNRFIAPPDKRAKEITKREYSPESVWKSWKWRSVNDLMMNGAFFVESGGPISRGNEKDVINAKTGASAGRLTRFAGALNCVEHKPC</sequence>
<evidence type="ECO:0000313" key="3">
    <source>
        <dbReference type="EMBL" id="PPR80258.1"/>
    </source>
</evidence>
<dbReference type="AlphaFoldDB" id="A0A2P5VN45"/>
<comment type="similarity">
    <text evidence="1">Belongs to the polysaccharide lyase 1 family.</text>
</comment>
<dbReference type="PRINTS" id="PR00807">
    <property type="entry name" value="AMBALLERGEN"/>
</dbReference>
<evidence type="ECO:0000313" key="4">
    <source>
        <dbReference type="Proteomes" id="UP000239757"/>
    </source>
</evidence>
<dbReference type="EMBL" id="KZ671936">
    <property type="protein sequence ID" value="PPR80258.1"/>
    <property type="molecule type" value="Genomic_DNA"/>
</dbReference>
<evidence type="ECO:0000256" key="2">
    <source>
        <dbReference type="ARBA" id="ARBA00022729"/>
    </source>
</evidence>
<evidence type="ECO:0000256" key="1">
    <source>
        <dbReference type="ARBA" id="ARBA00010980"/>
    </source>
</evidence>
<dbReference type="OrthoDB" id="1001602at2759"/>
<dbReference type="GO" id="GO:0030570">
    <property type="term" value="F:pectate lyase activity"/>
    <property type="evidence" value="ECO:0007669"/>
    <property type="project" value="InterPro"/>
</dbReference>